<feature type="region of interest" description="Disordered" evidence="1">
    <location>
        <begin position="41"/>
        <end position="62"/>
    </location>
</feature>
<organism evidence="2 3">
    <name type="scientific">Caenorhabditis auriculariae</name>
    <dbReference type="NCBI Taxonomy" id="2777116"/>
    <lineage>
        <taxon>Eukaryota</taxon>
        <taxon>Metazoa</taxon>
        <taxon>Ecdysozoa</taxon>
        <taxon>Nematoda</taxon>
        <taxon>Chromadorea</taxon>
        <taxon>Rhabditida</taxon>
        <taxon>Rhabditina</taxon>
        <taxon>Rhabditomorpha</taxon>
        <taxon>Rhabditoidea</taxon>
        <taxon>Rhabditidae</taxon>
        <taxon>Peloderinae</taxon>
        <taxon>Caenorhabditis</taxon>
    </lineage>
</organism>
<gene>
    <name evidence="2" type="ORF">CAUJ_LOCUS11457</name>
</gene>
<accession>A0A8S1HMC4</accession>
<dbReference type="EMBL" id="CAJGYM010000057">
    <property type="protein sequence ID" value="CAD6195538.1"/>
    <property type="molecule type" value="Genomic_DNA"/>
</dbReference>
<evidence type="ECO:0000313" key="3">
    <source>
        <dbReference type="Proteomes" id="UP000835052"/>
    </source>
</evidence>
<reference evidence="2" key="1">
    <citation type="submission" date="2020-10" db="EMBL/GenBank/DDBJ databases">
        <authorList>
            <person name="Kikuchi T."/>
        </authorList>
    </citation>
    <scope>NUCLEOTIDE SEQUENCE</scope>
    <source>
        <strain evidence="2">NKZ352</strain>
    </source>
</reference>
<proteinExistence type="predicted"/>
<name>A0A8S1HMC4_9PELO</name>
<keyword evidence="3" id="KW-1185">Reference proteome</keyword>
<comment type="caution">
    <text evidence="2">The sequence shown here is derived from an EMBL/GenBank/DDBJ whole genome shotgun (WGS) entry which is preliminary data.</text>
</comment>
<protein>
    <submittedName>
        <fullName evidence="2">Uncharacterized protein</fullName>
    </submittedName>
</protein>
<dbReference type="AlphaFoldDB" id="A0A8S1HMC4"/>
<dbReference type="Proteomes" id="UP000835052">
    <property type="component" value="Unassembled WGS sequence"/>
</dbReference>
<sequence>MKLLPIPYEIQQLLNTCPPQKRVAATALDLGPSAVIPPELLRKEDDRSKGRQITSPYLRRRFSHSPPPLAPIFGPLLKVDPITLLLLGARTGDTKTAVRRNQTP</sequence>
<evidence type="ECO:0000313" key="2">
    <source>
        <dbReference type="EMBL" id="CAD6195538.1"/>
    </source>
</evidence>
<evidence type="ECO:0000256" key="1">
    <source>
        <dbReference type="SAM" id="MobiDB-lite"/>
    </source>
</evidence>